<evidence type="ECO:0000313" key="4">
    <source>
        <dbReference type="Proteomes" id="UP001210538"/>
    </source>
</evidence>
<dbReference type="AlphaFoldDB" id="A0AAX3LIV0"/>
<dbReference type="Gene3D" id="3.40.50.720">
    <property type="entry name" value="NAD(P)-binding Rossmann-like Domain"/>
    <property type="match status" value="1"/>
</dbReference>
<accession>A0AAX3LIV0</accession>
<dbReference type="RefSeq" id="WP_181006730.1">
    <property type="nucleotide sequence ID" value="NZ_CP076536.1"/>
</dbReference>
<keyword evidence="4" id="KW-1185">Reference proteome</keyword>
<dbReference type="PANTHER" id="PTHR43477:SF1">
    <property type="entry name" value="DIHYDROANTICAPSIN 7-DEHYDROGENASE"/>
    <property type="match status" value="1"/>
</dbReference>
<keyword evidence="2" id="KW-0560">Oxidoreductase</keyword>
<dbReference type="PRINTS" id="PR00081">
    <property type="entry name" value="GDHRDH"/>
</dbReference>
<dbReference type="InterPro" id="IPR036291">
    <property type="entry name" value="NAD(P)-bd_dom_sf"/>
</dbReference>
<proteinExistence type="inferred from homology"/>
<evidence type="ECO:0000256" key="2">
    <source>
        <dbReference type="ARBA" id="ARBA00023002"/>
    </source>
</evidence>
<dbReference type="PANTHER" id="PTHR43477">
    <property type="entry name" value="DIHYDROANTICAPSIN 7-DEHYDROGENASE"/>
    <property type="match status" value="1"/>
</dbReference>
<sequence>MMTRKTLIIGGASGIGFAVARALAERGDAIILAGRNKEKLNAARARLSPSPASVETLVLDISNEAEVIALSETLGEVDNIIVTAGSQAPGGPLSTLDPGAAKLAFDTKFWGSMHVARYLSGNISPRGTLTLTSGFVARRVVAGAIVKTTMNAAIEAATKVLAKELSPRRVNVISPGLTDTEAHAGMDAAAREKMLTVAAQTLPAKVWGRAEDVAQGYLFAIDNAFVTGSVIDIEGGALIN</sequence>
<dbReference type="SUPFAM" id="SSF51735">
    <property type="entry name" value="NAD(P)-binding Rossmann-fold domains"/>
    <property type="match status" value="1"/>
</dbReference>
<dbReference type="Proteomes" id="UP001210538">
    <property type="component" value="Chromosome"/>
</dbReference>
<dbReference type="Pfam" id="PF13561">
    <property type="entry name" value="adh_short_C2"/>
    <property type="match status" value="1"/>
</dbReference>
<evidence type="ECO:0000256" key="1">
    <source>
        <dbReference type="ARBA" id="ARBA00006484"/>
    </source>
</evidence>
<organism evidence="3 4">
    <name type="scientific">Enterobacter ludwigii</name>
    <dbReference type="NCBI Taxonomy" id="299767"/>
    <lineage>
        <taxon>Bacteria</taxon>
        <taxon>Pseudomonadati</taxon>
        <taxon>Pseudomonadota</taxon>
        <taxon>Gammaproteobacteria</taxon>
        <taxon>Enterobacterales</taxon>
        <taxon>Enterobacteriaceae</taxon>
        <taxon>Enterobacter</taxon>
        <taxon>Enterobacter cloacae complex</taxon>
    </lineage>
</organism>
<name>A0AAX3LIV0_9ENTR</name>
<evidence type="ECO:0000313" key="3">
    <source>
        <dbReference type="EMBL" id="WCE15526.1"/>
    </source>
</evidence>
<dbReference type="EMBL" id="CP116347">
    <property type="protein sequence ID" value="WCE15526.1"/>
    <property type="molecule type" value="Genomic_DNA"/>
</dbReference>
<dbReference type="InterPro" id="IPR002347">
    <property type="entry name" value="SDR_fam"/>
</dbReference>
<dbReference type="InterPro" id="IPR051122">
    <property type="entry name" value="SDR_DHRS6-like"/>
</dbReference>
<dbReference type="GO" id="GO:0016491">
    <property type="term" value="F:oxidoreductase activity"/>
    <property type="evidence" value="ECO:0007669"/>
    <property type="project" value="UniProtKB-KW"/>
</dbReference>
<reference evidence="3 4" key="1">
    <citation type="submission" date="2023-01" db="EMBL/GenBank/DDBJ databases">
        <title>Genome sequence resource and annotation of Enterobacter ludwigii, an economically important pathogen of seedling wilt with strawberry.</title>
        <authorList>
            <person name="Xie Y."/>
        </authorList>
    </citation>
    <scope>NUCLEOTIDE SEQUENCE [LARGE SCALE GENOMIC DNA]</scope>
    <source>
        <strain evidence="3 4">CM-TZ4</strain>
    </source>
</reference>
<gene>
    <name evidence="3" type="ORF">PHA72_11965</name>
</gene>
<protein>
    <submittedName>
        <fullName evidence="3">SDR family oxidoreductase</fullName>
    </submittedName>
</protein>
<comment type="similarity">
    <text evidence="1">Belongs to the short-chain dehydrogenases/reductases (SDR) family.</text>
</comment>